<feature type="compositionally biased region" description="Basic residues" evidence="1">
    <location>
        <begin position="15"/>
        <end position="24"/>
    </location>
</feature>
<accession>A0A194XL55</accession>
<dbReference type="AlphaFoldDB" id="A0A194XL55"/>
<dbReference type="Proteomes" id="UP000070700">
    <property type="component" value="Unassembled WGS sequence"/>
</dbReference>
<sequence length="68" mass="8469">MHKEKPHFYLTSAEHHRHNRRQHMQSREELSEDEQFKILRYHLDNTIGRLRTGVGLLEQTWRLRYPLF</sequence>
<dbReference type="InParanoid" id="A0A194XL55"/>
<dbReference type="KEGG" id="psco:LY89DRAFT_418813"/>
<name>A0A194XL55_MOLSC</name>
<dbReference type="GeneID" id="28817116"/>
<evidence type="ECO:0000313" key="3">
    <source>
        <dbReference type="Proteomes" id="UP000070700"/>
    </source>
</evidence>
<protein>
    <submittedName>
        <fullName evidence="2">Uncharacterized protein</fullName>
    </submittedName>
</protein>
<evidence type="ECO:0000313" key="2">
    <source>
        <dbReference type="EMBL" id="KUJ20908.1"/>
    </source>
</evidence>
<evidence type="ECO:0000256" key="1">
    <source>
        <dbReference type="SAM" id="MobiDB-lite"/>
    </source>
</evidence>
<dbReference type="RefSeq" id="XP_018075263.1">
    <property type="nucleotide sequence ID" value="XM_018207390.1"/>
</dbReference>
<organism evidence="2 3">
    <name type="scientific">Mollisia scopiformis</name>
    <name type="common">Conifer needle endophyte fungus</name>
    <name type="synonym">Phialocephala scopiformis</name>
    <dbReference type="NCBI Taxonomy" id="149040"/>
    <lineage>
        <taxon>Eukaryota</taxon>
        <taxon>Fungi</taxon>
        <taxon>Dikarya</taxon>
        <taxon>Ascomycota</taxon>
        <taxon>Pezizomycotina</taxon>
        <taxon>Leotiomycetes</taxon>
        <taxon>Helotiales</taxon>
        <taxon>Mollisiaceae</taxon>
        <taxon>Mollisia</taxon>
    </lineage>
</organism>
<proteinExistence type="predicted"/>
<gene>
    <name evidence="2" type="ORF">LY89DRAFT_418813</name>
</gene>
<feature type="region of interest" description="Disordered" evidence="1">
    <location>
        <begin position="1"/>
        <end position="29"/>
    </location>
</feature>
<dbReference type="EMBL" id="KQ947408">
    <property type="protein sequence ID" value="KUJ20908.1"/>
    <property type="molecule type" value="Genomic_DNA"/>
</dbReference>
<keyword evidence="3" id="KW-1185">Reference proteome</keyword>
<reference evidence="2 3" key="1">
    <citation type="submission" date="2015-10" db="EMBL/GenBank/DDBJ databases">
        <title>Full genome of DAOMC 229536 Phialocephala scopiformis, a fungal endophyte of spruce producing the potent anti-insectan compound rugulosin.</title>
        <authorList>
            <consortium name="DOE Joint Genome Institute"/>
            <person name="Walker A.K."/>
            <person name="Frasz S.L."/>
            <person name="Seifert K.A."/>
            <person name="Miller J.D."/>
            <person name="Mondo S.J."/>
            <person name="Labutti K."/>
            <person name="Lipzen A."/>
            <person name="Dockter R."/>
            <person name="Kennedy M."/>
            <person name="Grigoriev I.V."/>
            <person name="Spatafora J.W."/>
        </authorList>
    </citation>
    <scope>NUCLEOTIDE SEQUENCE [LARGE SCALE GENOMIC DNA]</scope>
    <source>
        <strain evidence="2 3">CBS 120377</strain>
    </source>
</reference>